<sequence length="85" mass="9261">AGYGSHKRSCVPRSFPIDSSRAPEAARFARTDPPVQPRALPIARIPLPCHVRASSLPAAPPRSRQPRPVLRIPDHKAHGDSGRFP</sequence>
<dbReference type="AlphaFoldDB" id="A0AAD2H2G4"/>
<organism evidence="2 3">
    <name type="scientific">Mycena citricolor</name>
    <dbReference type="NCBI Taxonomy" id="2018698"/>
    <lineage>
        <taxon>Eukaryota</taxon>
        <taxon>Fungi</taxon>
        <taxon>Dikarya</taxon>
        <taxon>Basidiomycota</taxon>
        <taxon>Agaricomycotina</taxon>
        <taxon>Agaricomycetes</taxon>
        <taxon>Agaricomycetidae</taxon>
        <taxon>Agaricales</taxon>
        <taxon>Marasmiineae</taxon>
        <taxon>Mycenaceae</taxon>
        <taxon>Mycena</taxon>
    </lineage>
</organism>
<keyword evidence="3" id="KW-1185">Reference proteome</keyword>
<feature type="region of interest" description="Disordered" evidence="1">
    <location>
        <begin position="53"/>
        <end position="85"/>
    </location>
</feature>
<comment type="caution">
    <text evidence="2">The sequence shown here is derived from an EMBL/GenBank/DDBJ whole genome shotgun (WGS) entry which is preliminary data.</text>
</comment>
<evidence type="ECO:0000313" key="3">
    <source>
        <dbReference type="Proteomes" id="UP001295794"/>
    </source>
</evidence>
<feature type="non-terminal residue" evidence="2">
    <location>
        <position position="1"/>
    </location>
</feature>
<dbReference type="EMBL" id="CAVNYO010000110">
    <property type="protein sequence ID" value="CAK5266883.1"/>
    <property type="molecule type" value="Genomic_DNA"/>
</dbReference>
<accession>A0AAD2H2G4</accession>
<proteinExistence type="predicted"/>
<reference evidence="2" key="1">
    <citation type="submission" date="2023-11" db="EMBL/GenBank/DDBJ databases">
        <authorList>
            <person name="De Vega J J."/>
            <person name="De Vega J J."/>
        </authorList>
    </citation>
    <scope>NUCLEOTIDE SEQUENCE</scope>
</reference>
<feature type="region of interest" description="Disordered" evidence="1">
    <location>
        <begin position="1"/>
        <end position="35"/>
    </location>
</feature>
<evidence type="ECO:0000313" key="2">
    <source>
        <dbReference type="EMBL" id="CAK5266883.1"/>
    </source>
</evidence>
<evidence type="ECO:0000256" key="1">
    <source>
        <dbReference type="SAM" id="MobiDB-lite"/>
    </source>
</evidence>
<gene>
    <name evidence="2" type="ORF">MYCIT1_LOCUS8885</name>
</gene>
<feature type="compositionally biased region" description="Basic and acidic residues" evidence="1">
    <location>
        <begin position="72"/>
        <end position="85"/>
    </location>
</feature>
<feature type="non-terminal residue" evidence="2">
    <location>
        <position position="85"/>
    </location>
</feature>
<feature type="compositionally biased region" description="Basic residues" evidence="1">
    <location>
        <begin position="1"/>
        <end position="10"/>
    </location>
</feature>
<protein>
    <submittedName>
        <fullName evidence="2">Uncharacterized protein</fullName>
    </submittedName>
</protein>
<name>A0AAD2H2G4_9AGAR</name>
<dbReference type="Proteomes" id="UP001295794">
    <property type="component" value="Unassembled WGS sequence"/>
</dbReference>